<evidence type="ECO:0000313" key="1">
    <source>
        <dbReference type="EMBL" id="CAI6092100.1"/>
    </source>
</evidence>
<reference evidence="1" key="1">
    <citation type="submission" date="2023-01" db="EMBL/GenBank/DDBJ databases">
        <authorList>
            <person name="Piombo E."/>
        </authorList>
    </citation>
    <scope>NUCLEOTIDE SEQUENCE</scope>
</reference>
<organism evidence="1 2">
    <name type="scientific">Clonostachys chloroleuca</name>
    <dbReference type="NCBI Taxonomy" id="1926264"/>
    <lineage>
        <taxon>Eukaryota</taxon>
        <taxon>Fungi</taxon>
        <taxon>Dikarya</taxon>
        <taxon>Ascomycota</taxon>
        <taxon>Pezizomycotina</taxon>
        <taxon>Sordariomycetes</taxon>
        <taxon>Hypocreomycetidae</taxon>
        <taxon>Hypocreales</taxon>
        <taxon>Bionectriaceae</taxon>
        <taxon>Clonostachys</taxon>
    </lineage>
</organism>
<sequence length="92" mass="9946">MHRGDHVGPQINDSPAAVEVQAAHVRYLTAALWDVALVDADGVDPDHPCSSPWPCRAQHFPAVFGLQKDVPEWADVDGLAQRAVFILAGPRV</sequence>
<feature type="non-terminal residue" evidence="1">
    <location>
        <position position="92"/>
    </location>
</feature>
<dbReference type="Proteomes" id="UP001160390">
    <property type="component" value="Unassembled WGS sequence"/>
</dbReference>
<comment type="caution">
    <text evidence="1">The sequence shown here is derived from an EMBL/GenBank/DDBJ whole genome shotgun (WGS) entry which is preliminary data.</text>
</comment>
<proteinExistence type="predicted"/>
<evidence type="ECO:0000313" key="2">
    <source>
        <dbReference type="Proteomes" id="UP001160390"/>
    </source>
</evidence>
<name>A0AA35Q5B7_9HYPO</name>
<accession>A0AA35Q5B7</accession>
<dbReference type="AlphaFoldDB" id="A0AA35Q5B7"/>
<dbReference type="EMBL" id="CABFNP030001195">
    <property type="protein sequence ID" value="CAI6092100.1"/>
    <property type="molecule type" value="Genomic_DNA"/>
</dbReference>
<keyword evidence="2" id="KW-1185">Reference proteome</keyword>
<protein>
    <submittedName>
        <fullName evidence="1">Uncharacterized protein</fullName>
    </submittedName>
</protein>
<gene>
    <name evidence="1" type="ORF">CCHLO57077_00006148</name>
</gene>